<dbReference type="InterPro" id="IPR050965">
    <property type="entry name" value="UPF0336/Enoyl-CoA_hydratase"/>
</dbReference>
<dbReference type="Gene3D" id="3.10.129.10">
    <property type="entry name" value="Hotdog Thioesterase"/>
    <property type="match status" value="2"/>
</dbReference>
<evidence type="ECO:0000313" key="5">
    <source>
        <dbReference type="Proteomes" id="UP000451471"/>
    </source>
</evidence>
<dbReference type="SUPFAM" id="SSF54637">
    <property type="entry name" value="Thioesterase/thiol ester dehydrase-isomerase"/>
    <property type="match status" value="2"/>
</dbReference>
<feature type="domain" description="FAS1-like dehydratase" evidence="3">
    <location>
        <begin position="51"/>
        <end position="183"/>
    </location>
</feature>
<evidence type="ECO:0000313" key="4">
    <source>
        <dbReference type="EMBL" id="MWG36353.1"/>
    </source>
</evidence>
<comment type="caution">
    <text evidence="4">The sequence shown here is derived from an EMBL/GenBank/DDBJ whole genome shotgun (WGS) entry which is preliminary data.</text>
</comment>
<dbReference type="InterPro" id="IPR039569">
    <property type="entry name" value="FAS1-like_DH_region"/>
</dbReference>
<proteinExistence type="predicted"/>
<dbReference type="EMBL" id="WSZK01000034">
    <property type="protein sequence ID" value="MWG36353.1"/>
    <property type="molecule type" value="Genomic_DNA"/>
</dbReference>
<dbReference type="InterPro" id="IPR029069">
    <property type="entry name" value="HotDog_dom_sf"/>
</dbReference>
<name>A0A6B0GUU8_9EURY</name>
<dbReference type="Proteomes" id="UP000451471">
    <property type="component" value="Unassembled WGS sequence"/>
</dbReference>
<dbReference type="PANTHER" id="PTHR43437:SF3">
    <property type="entry name" value="HYDROXYACYL-THIOESTER DEHYDRATASE TYPE 2, MITOCHONDRIAL"/>
    <property type="match status" value="1"/>
</dbReference>
<evidence type="ECO:0000259" key="3">
    <source>
        <dbReference type="Pfam" id="PF13452"/>
    </source>
</evidence>
<gene>
    <name evidence="4" type="ORF">GQS65_18000</name>
</gene>
<dbReference type="PANTHER" id="PTHR43437">
    <property type="entry name" value="HYDROXYACYL-THIOESTER DEHYDRATASE TYPE 2, MITOCHONDRIAL-RELATED"/>
    <property type="match status" value="1"/>
</dbReference>
<feature type="region of interest" description="Disordered" evidence="1">
    <location>
        <begin position="187"/>
        <end position="269"/>
    </location>
</feature>
<evidence type="ECO:0000259" key="2">
    <source>
        <dbReference type="Pfam" id="PF01575"/>
    </source>
</evidence>
<dbReference type="AlphaFoldDB" id="A0A6B0GUU8"/>
<dbReference type="RefSeq" id="WP_158206011.1">
    <property type="nucleotide sequence ID" value="NZ_WSZK01000034.1"/>
</dbReference>
<dbReference type="Pfam" id="PF13452">
    <property type="entry name" value="FAS1_DH_region"/>
    <property type="match status" value="1"/>
</dbReference>
<dbReference type="GO" id="GO:0006633">
    <property type="term" value="P:fatty acid biosynthetic process"/>
    <property type="evidence" value="ECO:0007669"/>
    <property type="project" value="TreeGrafter"/>
</dbReference>
<reference evidence="4 5" key="1">
    <citation type="submission" date="2019-12" db="EMBL/GenBank/DDBJ databases">
        <title>Halocatena pleomorpha gen. nov. sp. nov., an extremely halophilic archaeon of family Halobacteriaceae isolated from saltpan soil.</title>
        <authorList>
            <person name="Pal Y."/>
            <person name="Verma A."/>
            <person name="Krishnamurthi S."/>
            <person name="Kumar P."/>
        </authorList>
    </citation>
    <scope>NUCLEOTIDE SEQUENCE [LARGE SCALE GENOMIC DNA]</scope>
    <source>
        <strain evidence="4 5">JCM 16495</strain>
    </source>
</reference>
<organism evidence="4 5">
    <name type="scientific">Halomarina oriensis</name>
    <dbReference type="NCBI Taxonomy" id="671145"/>
    <lineage>
        <taxon>Archaea</taxon>
        <taxon>Methanobacteriati</taxon>
        <taxon>Methanobacteriota</taxon>
        <taxon>Stenosarchaea group</taxon>
        <taxon>Halobacteria</taxon>
        <taxon>Halobacteriales</taxon>
        <taxon>Natronomonadaceae</taxon>
        <taxon>Halomarina</taxon>
    </lineage>
</organism>
<dbReference type="Pfam" id="PF01575">
    <property type="entry name" value="MaoC_dehydratas"/>
    <property type="match status" value="1"/>
</dbReference>
<dbReference type="OrthoDB" id="51509at2157"/>
<keyword evidence="5" id="KW-1185">Reference proteome</keyword>
<dbReference type="InterPro" id="IPR002539">
    <property type="entry name" value="MaoC-like_dom"/>
</dbReference>
<sequence>MHDNRYPQPVINLFPDSSFGYCAVTLTTGNETLDDGVVVTDRSVTDLDALVGTTKRTVEGFRVEAGKVDEFARAVGDDDPAHRSAAAAERRGFPAVPAPLTFPRVSSFARYRVDAFDLGFDPQFVLHGEHRYAYDRPLYAGDDLHGDTTLTDGYRREGRRGGTMTFAEFTTEYRTADGERVLTEAATTIETEGAAADDESDDDRTEHTDATAADEPSGAESATRPGSGAPPTDETAADLVGLPVRSGVDDGTTAPAPTPPGTLAVGDEGPAVSVGPLARQDFVRYAGASGDFNPIHYDEPYATNAGHPSVFGQGMLTAGVAAHAVTEFVGLRAVRSFGVRFRSRVWPGDVLTATTRVVAPDDHDGPVPTDGVGLAVTVDRETGGTVLTGTATAGPPDTR</sequence>
<accession>A0A6B0GUU8</accession>
<protein>
    <submittedName>
        <fullName evidence="4">Dehydratase</fullName>
    </submittedName>
</protein>
<evidence type="ECO:0000256" key="1">
    <source>
        <dbReference type="SAM" id="MobiDB-lite"/>
    </source>
</evidence>
<dbReference type="CDD" id="cd03441">
    <property type="entry name" value="R_hydratase_like"/>
    <property type="match status" value="1"/>
</dbReference>
<feature type="domain" description="MaoC-like" evidence="2">
    <location>
        <begin position="276"/>
        <end position="364"/>
    </location>
</feature>
<dbReference type="GO" id="GO:0019171">
    <property type="term" value="F:(3R)-hydroxyacyl-[acyl-carrier-protein] dehydratase activity"/>
    <property type="evidence" value="ECO:0007669"/>
    <property type="project" value="TreeGrafter"/>
</dbReference>